<dbReference type="EMBL" id="JABELV010000430">
    <property type="protein sequence ID" value="KAG7527200.1"/>
    <property type="molecule type" value="Genomic_DNA"/>
</dbReference>
<reference evidence="2" key="1">
    <citation type="submission" date="2020-04" db="EMBL/GenBank/DDBJ databases">
        <title>Analysis of mating type loci in Filobasidium floriforme.</title>
        <authorList>
            <person name="Nowrousian M."/>
        </authorList>
    </citation>
    <scope>NUCLEOTIDE SEQUENCE</scope>
    <source>
        <strain evidence="2">CBS 6242</strain>
    </source>
</reference>
<dbReference type="Proteomes" id="UP000812966">
    <property type="component" value="Unassembled WGS sequence"/>
</dbReference>
<feature type="region of interest" description="Disordered" evidence="1">
    <location>
        <begin position="220"/>
        <end position="250"/>
    </location>
</feature>
<evidence type="ECO:0000313" key="3">
    <source>
        <dbReference type="Proteomes" id="UP000812966"/>
    </source>
</evidence>
<proteinExistence type="predicted"/>
<gene>
    <name evidence="2" type="ORF">FFLO_07171</name>
</gene>
<sequence>MRAKIAGALRSRNQRIETAYKRYDQAWTQLPLQQRPGLLRREVLKGDQDSVSQAFAVARDGLASFSQEDWAQPTKRDGVRQARLHACAVFELKQLDIEIARLRLWIQSEPQRICCAVNSRHLKLPISAIWHGGPNSEDLDCYPTTTIPMLALLRLQEKLQQQNRTGEAVMKELCKLDIPAPTPEGTMNHHIMADRAGSFCRNPYTSQHMSAHLSSTSRLPVIPEEGQDPQTEAQLPGLNDNADDALEAPE</sequence>
<evidence type="ECO:0000313" key="2">
    <source>
        <dbReference type="EMBL" id="KAG7527200.1"/>
    </source>
</evidence>
<feature type="compositionally biased region" description="Acidic residues" evidence="1">
    <location>
        <begin position="241"/>
        <end position="250"/>
    </location>
</feature>
<comment type="caution">
    <text evidence="2">The sequence shown here is derived from an EMBL/GenBank/DDBJ whole genome shotgun (WGS) entry which is preliminary data.</text>
</comment>
<accession>A0A8K0NMC3</accession>
<evidence type="ECO:0000256" key="1">
    <source>
        <dbReference type="SAM" id="MobiDB-lite"/>
    </source>
</evidence>
<organism evidence="2 3">
    <name type="scientific">Filobasidium floriforme</name>
    <dbReference type="NCBI Taxonomy" id="5210"/>
    <lineage>
        <taxon>Eukaryota</taxon>
        <taxon>Fungi</taxon>
        <taxon>Dikarya</taxon>
        <taxon>Basidiomycota</taxon>
        <taxon>Agaricomycotina</taxon>
        <taxon>Tremellomycetes</taxon>
        <taxon>Filobasidiales</taxon>
        <taxon>Filobasidiaceae</taxon>
        <taxon>Filobasidium</taxon>
    </lineage>
</organism>
<dbReference type="AlphaFoldDB" id="A0A8K0NMC3"/>
<protein>
    <submittedName>
        <fullName evidence="2">Uncharacterized protein</fullName>
    </submittedName>
</protein>
<keyword evidence="3" id="KW-1185">Reference proteome</keyword>
<name>A0A8K0NMC3_9TREE</name>